<dbReference type="Pfam" id="PF21666">
    <property type="entry name" value="DUF4246_N"/>
    <property type="match status" value="1"/>
</dbReference>
<keyword evidence="5" id="KW-1185">Reference proteome</keyword>
<evidence type="ECO:0000259" key="3">
    <source>
        <dbReference type="Pfam" id="PF21666"/>
    </source>
</evidence>
<dbReference type="InterPro" id="IPR049207">
    <property type="entry name" value="DUF4246_N"/>
</dbReference>
<evidence type="ECO:0000313" key="4">
    <source>
        <dbReference type="EMBL" id="KAJ5211532.1"/>
    </source>
</evidence>
<reference evidence="4" key="1">
    <citation type="submission" date="2022-12" db="EMBL/GenBank/DDBJ databases">
        <authorList>
            <person name="Petersen C."/>
        </authorList>
    </citation>
    <scope>NUCLEOTIDE SEQUENCE</scope>
    <source>
        <strain evidence="4">IBT 15544</strain>
    </source>
</reference>
<dbReference type="AlphaFoldDB" id="A0A9W9T6N6"/>
<dbReference type="InterPro" id="IPR025340">
    <property type="entry name" value="DUF4246"/>
</dbReference>
<dbReference type="PANTHER" id="PTHR33119:SF1">
    <property type="entry name" value="FE2OG DIOXYGENASE DOMAIN-CONTAINING PROTEIN"/>
    <property type="match status" value="1"/>
</dbReference>
<feature type="domain" description="DUF4246" evidence="3">
    <location>
        <begin position="24"/>
        <end position="103"/>
    </location>
</feature>
<proteinExistence type="predicted"/>
<feature type="region of interest" description="Disordered" evidence="1">
    <location>
        <begin position="332"/>
        <end position="352"/>
    </location>
</feature>
<accession>A0A9W9T6N6</accession>
<dbReference type="Pfam" id="PF14033">
    <property type="entry name" value="DUF4246"/>
    <property type="match status" value="1"/>
</dbReference>
<dbReference type="RefSeq" id="XP_058309702.1">
    <property type="nucleotide sequence ID" value="XM_058450240.1"/>
</dbReference>
<evidence type="ECO:0000313" key="5">
    <source>
        <dbReference type="Proteomes" id="UP001150904"/>
    </source>
</evidence>
<dbReference type="Proteomes" id="UP001150904">
    <property type="component" value="Unassembled WGS sequence"/>
</dbReference>
<name>A0A9W9T6N6_9EURO</name>
<protein>
    <submittedName>
        <fullName evidence="4">Uncharacterized protein</fullName>
    </submittedName>
</protein>
<dbReference type="PANTHER" id="PTHR33119">
    <property type="entry name" value="IFI3P"/>
    <property type="match status" value="1"/>
</dbReference>
<evidence type="ECO:0000256" key="1">
    <source>
        <dbReference type="SAM" id="MobiDB-lite"/>
    </source>
</evidence>
<dbReference type="GeneID" id="83177541"/>
<dbReference type="InterPro" id="IPR049192">
    <property type="entry name" value="DUF4246_C"/>
</dbReference>
<dbReference type="EMBL" id="JAPQKR010000008">
    <property type="protein sequence ID" value="KAJ5211532.1"/>
    <property type="molecule type" value="Genomic_DNA"/>
</dbReference>
<evidence type="ECO:0000259" key="2">
    <source>
        <dbReference type="Pfam" id="PF14033"/>
    </source>
</evidence>
<comment type="caution">
    <text evidence="4">The sequence shown here is derived from an EMBL/GenBank/DDBJ whole genome shotgun (WGS) entry which is preliminary data.</text>
</comment>
<organism evidence="4 5">
    <name type="scientific">Penicillium cinerascens</name>
    <dbReference type="NCBI Taxonomy" id="70096"/>
    <lineage>
        <taxon>Eukaryota</taxon>
        <taxon>Fungi</taxon>
        <taxon>Dikarya</taxon>
        <taxon>Ascomycota</taxon>
        <taxon>Pezizomycotina</taxon>
        <taxon>Eurotiomycetes</taxon>
        <taxon>Eurotiomycetidae</taxon>
        <taxon>Eurotiales</taxon>
        <taxon>Aspergillaceae</taxon>
        <taxon>Penicillium</taxon>
    </lineage>
</organism>
<sequence length="626" mass="71915">MVQHGTKEEALLGISKNKDSRLTLPGYGRPLDYAPVEKNIYGVEARSMFPSALDDRDIDNGYTDLSVLTLREKEMVKVMEDITDIPQWWKKIYEPGTSEAWKKMALNKGTDITQNMADWIIEELKYKAMIYEDTNAISLYNGDITKSDSSVSDSLIQDLKNAVKILEYDEPELQFYHPGSMGKQRDLLAMALYPLVYGKSRILPDRIIGLNEALHHAGQGEVIPVPKENGITREDIAWRVTDRADIQVRPYSRHYQILPSDWELGDDGRWHIATYINNLHPVKHRGIYKTIEDVFNCMIPQFNMSMTPLKDMLHSRARIEYQKAEYYPVSKEVADSEPQIQPKEAQSEFDERDEQWRMENYRAVQPDAGRFIPWAVPTSMMARLPEDLPSAVRIEQPVNLNKNYKDRGLQVITRIMGIDLIPEDPFYQTDWHVEGKMNEHICAAAFLTFDSDNIADANMEFRNIIEIGPLADVEHEPNDFVWLRQVFGLENGEPAIQHSGSIKCSTGRTVIFPSMVQHRYTGFELLDKTKPGYLHVLVFYLVDPNIRIISTANIPPQRLDWTLDLTEDGTDSTAAMAKLALDNKDKKGNMPMSLTEALEYRVEALEELVEFMRYQHVAFESNILML</sequence>
<feature type="domain" description="DUF4246" evidence="2">
    <location>
        <begin position="115"/>
        <end position="562"/>
    </location>
</feature>
<dbReference type="OrthoDB" id="415532at2759"/>
<gene>
    <name evidence="4" type="ORF">N7498_003178</name>
</gene>
<reference evidence="4" key="2">
    <citation type="journal article" date="2023" name="IMA Fungus">
        <title>Comparative genomic study of the Penicillium genus elucidates a diverse pangenome and 15 lateral gene transfer events.</title>
        <authorList>
            <person name="Petersen C."/>
            <person name="Sorensen T."/>
            <person name="Nielsen M.R."/>
            <person name="Sondergaard T.E."/>
            <person name="Sorensen J.L."/>
            <person name="Fitzpatrick D.A."/>
            <person name="Frisvad J.C."/>
            <person name="Nielsen K.L."/>
        </authorList>
    </citation>
    <scope>NUCLEOTIDE SEQUENCE</scope>
    <source>
        <strain evidence="4">IBT 15544</strain>
    </source>
</reference>